<dbReference type="VEuPathDB" id="MicrosporidiaDB:M896_060830"/>
<dbReference type="Proteomes" id="UP000031056">
    <property type="component" value="Unassembled WGS sequence"/>
</dbReference>
<comment type="caution">
    <text evidence="1">The sequence shown here is derived from an EMBL/GenBank/DDBJ whole genome shotgun (WGS) entry which is preliminary data.</text>
</comment>
<dbReference type="RefSeq" id="XP_014563625.1">
    <property type="nucleotide sequence ID" value="XM_014708139.1"/>
</dbReference>
<organism evidence="1 2">
    <name type="scientific">Ordospora colligata OC4</name>
    <dbReference type="NCBI Taxonomy" id="1354746"/>
    <lineage>
        <taxon>Eukaryota</taxon>
        <taxon>Fungi</taxon>
        <taxon>Fungi incertae sedis</taxon>
        <taxon>Microsporidia</taxon>
        <taxon>Ordosporidae</taxon>
        <taxon>Ordospora</taxon>
    </lineage>
</organism>
<proteinExistence type="predicted"/>
<dbReference type="OrthoDB" id="2189154at2759"/>
<evidence type="ECO:0000313" key="2">
    <source>
        <dbReference type="Proteomes" id="UP000031056"/>
    </source>
</evidence>
<evidence type="ECO:0000313" key="1">
    <source>
        <dbReference type="EMBL" id="KHN69583.1"/>
    </source>
</evidence>
<dbReference type="EMBL" id="JOKQ01000006">
    <property type="protein sequence ID" value="KHN69583.1"/>
    <property type="molecule type" value="Genomic_DNA"/>
</dbReference>
<gene>
    <name evidence="1" type="ORF">M896_060830</name>
</gene>
<accession>A0A0B2UJP0</accession>
<protein>
    <submittedName>
        <fullName evidence="1">Uncharacterized protein</fullName>
    </submittedName>
</protein>
<name>A0A0B2UJP0_9MICR</name>
<dbReference type="InParanoid" id="A0A0B2UJP0"/>
<reference evidence="1 2" key="1">
    <citation type="journal article" date="2014" name="MBio">
        <title>The Ordospora colligata genome; evolution of extreme reduction in microsporidia and host-to-parasite horizontal gene transfer.</title>
        <authorList>
            <person name="Pombert J.-F."/>
            <person name="Haag K.L."/>
            <person name="Beidas S."/>
            <person name="Ebert D."/>
            <person name="Keeling P.J."/>
        </authorList>
    </citation>
    <scope>NUCLEOTIDE SEQUENCE [LARGE SCALE GENOMIC DNA]</scope>
    <source>
        <strain evidence="1 2">OC4</strain>
    </source>
</reference>
<dbReference type="GeneID" id="26261954"/>
<dbReference type="AlphaFoldDB" id="A0A0B2UJP0"/>
<sequence>MNKLYKEISEEFLDGLREYIDEKIGYEEIERLCARESLAYSKDRWESVIEEGANEILDLKRRIYEGILKIEEKVRMLEKLGKGEEFEVDVEAVAMHSEIVGRCAASPVGYENAGVYLPSFPSISMVRSLNSDEAT</sequence>
<keyword evidence="2" id="KW-1185">Reference proteome</keyword>
<dbReference type="HOGENOM" id="CLU_1907267_0_0_1"/>